<dbReference type="PROSITE" id="PS51005">
    <property type="entry name" value="NAC"/>
    <property type="match status" value="1"/>
</dbReference>
<accession>A0A0Q3EJB1</accession>
<feature type="chain" id="PRO_5043129037" description="NAC domain-containing protein" evidence="6">
    <location>
        <begin position="18"/>
        <end position="204"/>
    </location>
</feature>
<dbReference type="EMBL" id="CM000883">
    <property type="protein sequence ID" value="KQJ87798.1"/>
    <property type="molecule type" value="Genomic_DNA"/>
</dbReference>
<evidence type="ECO:0000313" key="9">
    <source>
        <dbReference type="EnsemblPlants" id="KQJ87798"/>
    </source>
</evidence>
<proteinExistence type="predicted"/>
<dbReference type="InterPro" id="IPR036093">
    <property type="entry name" value="NAC_dom_sf"/>
</dbReference>
<reference evidence="9" key="3">
    <citation type="submission" date="2018-08" db="UniProtKB">
        <authorList>
            <consortium name="EnsemblPlants"/>
        </authorList>
    </citation>
    <scope>IDENTIFICATION</scope>
    <source>
        <strain evidence="9">cv. Bd21</strain>
    </source>
</reference>
<keyword evidence="3" id="KW-0238">DNA-binding</keyword>
<dbReference type="OrthoDB" id="676820at2759"/>
<dbReference type="Gramene" id="KQJ87798">
    <property type="protein sequence ID" value="KQJ87798"/>
    <property type="gene ID" value="BRADI_4g13586v3"/>
</dbReference>
<feature type="signal peptide" evidence="6">
    <location>
        <begin position="1"/>
        <end position="17"/>
    </location>
</feature>
<evidence type="ECO:0000256" key="5">
    <source>
        <dbReference type="ARBA" id="ARBA00023242"/>
    </source>
</evidence>
<keyword evidence="2" id="KW-0805">Transcription regulation</keyword>
<dbReference type="AlphaFoldDB" id="A0A0Q3EJB1"/>
<feature type="domain" description="NAC" evidence="7">
    <location>
        <begin position="32"/>
        <end position="180"/>
    </location>
</feature>
<protein>
    <recommendedName>
        <fullName evidence="7">NAC domain-containing protein</fullName>
    </recommendedName>
</protein>
<sequence>MLERACALLVLACVVQCVIMAMPQAGSEGLGLPIGFRFMPNDEELTVYLRKKALSLPLPSDIIPVADLAGIHPADLPGGEAHEEKFFFSRPVPRCGRRACRQAAPGAAGVWKASGTEELVVVSPRHVPVALKQTLVFFSADGTRTRWVMHEYRLHPAMLATAARIGKAVDNWVVCRVFKKGTRRDGNLQDVFGPSSPASSCVTE</sequence>
<dbReference type="Proteomes" id="UP000008810">
    <property type="component" value="Chromosome 4"/>
</dbReference>
<evidence type="ECO:0000256" key="1">
    <source>
        <dbReference type="ARBA" id="ARBA00004123"/>
    </source>
</evidence>
<gene>
    <name evidence="9" type="primary">LOC112268869</name>
    <name evidence="8" type="ORF">BRADI_4g13586v3</name>
</gene>
<dbReference type="KEGG" id="bdi:112268869"/>
<dbReference type="GO" id="GO:0003677">
    <property type="term" value="F:DNA binding"/>
    <property type="evidence" value="ECO:0007669"/>
    <property type="project" value="UniProtKB-KW"/>
</dbReference>
<evidence type="ECO:0000256" key="6">
    <source>
        <dbReference type="SAM" id="SignalP"/>
    </source>
</evidence>
<dbReference type="Pfam" id="PF02365">
    <property type="entry name" value="NAM"/>
    <property type="match status" value="1"/>
</dbReference>
<dbReference type="Gene3D" id="2.170.150.80">
    <property type="entry name" value="NAC domain"/>
    <property type="match status" value="1"/>
</dbReference>
<dbReference type="GO" id="GO:0005634">
    <property type="term" value="C:nucleus"/>
    <property type="evidence" value="ECO:0007669"/>
    <property type="project" value="UniProtKB-SubCell"/>
</dbReference>
<dbReference type="GO" id="GO:0006355">
    <property type="term" value="P:regulation of DNA-templated transcription"/>
    <property type="evidence" value="ECO:0007669"/>
    <property type="project" value="InterPro"/>
</dbReference>
<dbReference type="SUPFAM" id="SSF101941">
    <property type="entry name" value="NAC domain"/>
    <property type="match status" value="1"/>
</dbReference>
<dbReference type="InterPro" id="IPR003441">
    <property type="entry name" value="NAC-dom"/>
</dbReference>
<keyword evidence="4" id="KW-0804">Transcription</keyword>
<keyword evidence="10" id="KW-1185">Reference proteome</keyword>
<keyword evidence="6" id="KW-0732">Signal</keyword>
<evidence type="ECO:0000313" key="10">
    <source>
        <dbReference type="Proteomes" id="UP000008810"/>
    </source>
</evidence>
<name>A0A0Q3EJB1_BRADI</name>
<reference evidence="8" key="2">
    <citation type="submission" date="2017-06" db="EMBL/GenBank/DDBJ databases">
        <title>WGS assembly of Brachypodium distachyon.</title>
        <authorList>
            <consortium name="The International Brachypodium Initiative"/>
            <person name="Lucas S."/>
            <person name="Harmon-Smith M."/>
            <person name="Lail K."/>
            <person name="Tice H."/>
            <person name="Grimwood J."/>
            <person name="Bruce D."/>
            <person name="Barry K."/>
            <person name="Shu S."/>
            <person name="Lindquist E."/>
            <person name="Wang M."/>
            <person name="Pitluck S."/>
            <person name="Vogel J.P."/>
            <person name="Garvin D.F."/>
            <person name="Mockler T.C."/>
            <person name="Schmutz J."/>
            <person name="Rokhsar D."/>
            <person name="Bevan M.W."/>
        </authorList>
    </citation>
    <scope>NUCLEOTIDE SEQUENCE</scope>
    <source>
        <strain evidence="8">Bd21</strain>
    </source>
</reference>
<reference evidence="8 9" key="1">
    <citation type="journal article" date="2010" name="Nature">
        <title>Genome sequencing and analysis of the model grass Brachypodium distachyon.</title>
        <authorList>
            <consortium name="International Brachypodium Initiative"/>
        </authorList>
    </citation>
    <scope>NUCLEOTIDE SEQUENCE [LARGE SCALE GENOMIC DNA]</scope>
    <source>
        <strain evidence="8 9">Bd21</strain>
    </source>
</reference>
<dbReference type="PANTHER" id="PTHR31719">
    <property type="entry name" value="NAC TRANSCRIPTION FACTOR 56"/>
    <property type="match status" value="1"/>
</dbReference>
<evidence type="ECO:0000259" key="7">
    <source>
        <dbReference type="PROSITE" id="PS51005"/>
    </source>
</evidence>
<dbReference type="GeneID" id="112268869"/>
<dbReference type="RefSeq" id="XP_024310836.1">
    <property type="nucleotide sequence ID" value="XM_024455068.1"/>
</dbReference>
<evidence type="ECO:0000256" key="3">
    <source>
        <dbReference type="ARBA" id="ARBA00023125"/>
    </source>
</evidence>
<dbReference type="PANTHER" id="PTHR31719:SF130">
    <property type="entry name" value="NAC DOMAIN-CONTAINING PROTEIN 18"/>
    <property type="match status" value="1"/>
</dbReference>
<evidence type="ECO:0000256" key="4">
    <source>
        <dbReference type="ARBA" id="ARBA00023163"/>
    </source>
</evidence>
<comment type="subcellular location">
    <subcellularLocation>
        <location evidence="1">Nucleus</location>
    </subcellularLocation>
</comment>
<dbReference type="STRING" id="15368.A0A0Q3EJB1"/>
<dbReference type="EnsemblPlants" id="KQJ87798">
    <property type="protein sequence ID" value="KQJ87798"/>
    <property type="gene ID" value="BRADI_4g13586v3"/>
</dbReference>
<keyword evidence="5" id="KW-0539">Nucleus</keyword>
<evidence type="ECO:0000256" key="2">
    <source>
        <dbReference type="ARBA" id="ARBA00023015"/>
    </source>
</evidence>
<organism evidence="8">
    <name type="scientific">Brachypodium distachyon</name>
    <name type="common">Purple false brome</name>
    <name type="synonym">Trachynia distachya</name>
    <dbReference type="NCBI Taxonomy" id="15368"/>
    <lineage>
        <taxon>Eukaryota</taxon>
        <taxon>Viridiplantae</taxon>
        <taxon>Streptophyta</taxon>
        <taxon>Embryophyta</taxon>
        <taxon>Tracheophyta</taxon>
        <taxon>Spermatophyta</taxon>
        <taxon>Magnoliopsida</taxon>
        <taxon>Liliopsida</taxon>
        <taxon>Poales</taxon>
        <taxon>Poaceae</taxon>
        <taxon>BOP clade</taxon>
        <taxon>Pooideae</taxon>
        <taxon>Stipodae</taxon>
        <taxon>Brachypodieae</taxon>
        <taxon>Brachypodium</taxon>
    </lineage>
</organism>
<evidence type="ECO:0000313" key="8">
    <source>
        <dbReference type="EMBL" id="KQJ87798.1"/>
    </source>
</evidence>